<accession>Q27YQ7</accession>
<protein>
    <submittedName>
        <fullName evidence="4">Putative 3-ketoacyl ACP reductase</fullName>
    </submittedName>
</protein>
<dbReference type="Gene3D" id="3.40.50.720">
    <property type="entry name" value="NAD(P)-binding Rossmann-like Domain"/>
    <property type="match status" value="1"/>
</dbReference>
<dbReference type="GO" id="GO:0032787">
    <property type="term" value="P:monocarboxylic acid metabolic process"/>
    <property type="evidence" value="ECO:0007669"/>
    <property type="project" value="UniProtKB-ARBA"/>
</dbReference>
<dbReference type="Pfam" id="PF13561">
    <property type="entry name" value="adh_short_C2"/>
    <property type="match status" value="1"/>
</dbReference>
<reference evidence="4" key="1">
    <citation type="journal article" date="2006" name="Chem. Biol.">
        <title>Production of hygromycin A analogs in Streptomyces hygroscopicus NRRL 2388 through identification and manipulation of the biosynthetic gene cluster.</title>
        <authorList>
            <person name="Palaniappan N."/>
            <person name="Ayers S."/>
            <person name="Gupta S."/>
            <person name="Habib e.l.-.S."/>
            <person name="Reynolds K.A."/>
        </authorList>
    </citation>
    <scope>NUCLEOTIDE SEQUENCE</scope>
    <source>
        <strain evidence="4">NRRL 2388</strain>
    </source>
</reference>
<dbReference type="PANTHER" id="PTHR42879:SF2">
    <property type="entry name" value="3-OXOACYL-[ACYL-CARRIER-PROTEIN] REDUCTASE FABG"/>
    <property type="match status" value="1"/>
</dbReference>
<dbReference type="PROSITE" id="PS00061">
    <property type="entry name" value="ADH_SHORT"/>
    <property type="match status" value="1"/>
</dbReference>
<proteinExistence type="inferred from homology"/>
<feature type="domain" description="Ketoreductase" evidence="3">
    <location>
        <begin position="14"/>
        <end position="199"/>
    </location>
</feature>
<evidence type="ECO:0000256" key="2">
    <source>
        <dbReference type="ARBA" id="ARBA00023002"/>
    </source>
</evidence>
<dbReference type="NCBIfam" id="NF009466">
    <property type="entry name" value="PRK12826.1-2"/>
    <property type="match status" value="1"/>
</dbReference>
<dbReference type="EMBL" id="DQ314862">
    <property type="protein sequence ID" value="ABC42552.1"/>
    <property type="molecule type" value="Genomic_DNA"/>
</dbReference>
<name>Q27YQ7_STRHY</name>
<dbReference type="InterPro" id="IPR036291">
    <property type="entry name" value="NAD(P)-bd_dom_sf"/>
</dbReference>
<evidence type="ECO:0000313" key="4">
    <source>
        <dbReference type="EMBL" id="ABC42552.1"/>
    </source>
</evidence>
<dbReference type="PRINTS" id="PR00081">
    <property type="entry name" value="GDHRDH"/>
</dbReference>
<keyword evidence="2" id="KW-0560">Oxidoreductase</keyword>
<dbReference type="InterPro" id="IPR057326">
    <property type="entry name" value="KR_dom"/>
</dbReference>
<dbReference type="InterPro" id="IPR020904">
    <property type="entry name" value="Sc_DH/Rdtase_CS"/>
</dbReference>
<dbReference type="InterPro" id="IPR050259">
    <property type="entry name" value="SDR"/>
</dbReference>
<dbReference type="AlphaFoldDB" id="Q27YQ7"/>
<dbReference type="GO" id="GO:0016491">
    <property type="term" value="F:oxidoreductase activity"/>
    <property type="evidence" value="ECO:0007669"/>
    <property type="project" value="UniProtKB-KW"/>
</dbReference>
<evidence type="ECO:0000259" key="3">
    <source>
        <dbReference type="SMART" id="SM00822"/>
    </source>
</evidence>
<evidence type="ECO:0000256" key="1">
    <source>
        <dbReference type="ARBA" id="ARBA00006484"/>
    </source>
</evidence>
<dbReference type="FunFam" id="3.40.50.720:FF:000173">
    <property type="entry name" value="3-oxoacyl-[acyl-carrier protein] reductase"/>
    <property type="match status" value="1"/>
</dbReference>
<dbReference type="SUPFAM" id="SSF51735">
    <property type="entry name" value="NAD(P)-binding Rossmann-fold domains"/>
    <property type="match status" value="1"/>
</dbReference>
<dbReference type="PANTHER" id="PTHR42879">
    <property type="entry name" value="3-OXOACYL-(ACYL-CARRIER-PROTEIN) REDUCTASE"/>
    <property type="match status" value="1"/>
</dbReference>
<dbReference type="SMART" id="SM00822">
    <property type="entry name" value="PKS_KR"/>
    <property type="match status" value="1"/>
</dbReference>
<comment type="similarity">
    <text evidence="1">Belongs to the short-chain dehydrogenases/reductases (SDR) family.</text>
</comment>
<sequence length="256" mass="26354">MLPPAPGIDDVSDRAALVTGGSGPLGRAIAQQLSRSGYAVGVHAHRNEEAAAAVAEELRTAGAAAVALSADLTRPDSGRRVVGRVVEEFGRLDALVVNAGVHRDRLLLGVPEDEWDEQIAVNLSGAFRCLQAGVRAMTRHAGGRVVLVSSVAGLRGQPGQAAYAAGKSGLHGLAWTVAREYGRYGITCNCVAPGLVADTPAYHLLPARARDEVVSRTPLGRAGRAEEIASVVAFLCSSSASYVTGQVIAVDGGMTA</sequence>
<dbReference type="PRINTS" id="PR00080">
    <property type="entry name" value="SDRFAMILY"/>
</dbReference>
<dbReference type="InterPro" id="IPR002347">
    <property type="entry name" value="SDR_fam"/>
</dbReference>
<organism evidence="4">
    <name type="scientific">Streptomyces hygroscopicus</name>
    <dbReference type="NCBI Taxonomy" id="1912"/>
    <lineage>
        <taxon>Bacteria</taxon>
        <taxon>Bacillati</taxon>
        <taxon>Actinomycetota</taxon>
        <taxon>Actinomycetes</taxon>
        <taxon>Kitasatosporales</taxon>
        <taxon>Streptomycetaceae</taxon>
        <taxon>Streptomyces</taxon>
        <taxon>Streptomyces violaceusniger group</taxon>
    </lineage>
</organism>